<gene>
    <name evidence="1" type="ORF">BIFADO_01388</name>
</gene>
<dbReference type="EMBL" id="AAXD02000028">
    <property type="protein sequence ID" value="EDN83096.1"/>
    <property type="molecule type" value="Genomic_DNA"/>
</dbReference>
<name>A7A6A7_BIFAD</name>
<accession>A7A6A7</accession>
<reference evidence="1 2" key="2">
    <citation type="submission" date="2007-05" db="EMBL/GenBank/DDBJ databases">
        <title>Draft genome sequence of Bifidobacterium adolescentis (L2-32).</title>
        <authorList>
            <person name="Sudarsanam P."/>
            <person name="Ley R."/>
            <person name="Guruge J."/>
            <person name="Turnbaugh P.J."/>
            <person name="Mahowald M."/>
            <person name="Liep D."/>
            <person name="Gordon J."/>
        </authorList>
    </citation>
    <scope>NUCLEOTIDE SEQUENCE [LARGE SCALE GENOMIC DNA]</scope>
    <source>
        <strain evidence="1 2">L2-32</strain>
    </source>
</reference>
<organism evidence="1 2">
    <name type="scientific">Bifidobacterium adolescentis L2-32</name>
    <dbReference type="NCBI Taxonomy" id="411481"/>
    <lineage>
        <taxon>Bacteria</taxon>
        <taxon>Bacillati</taxon>
        <taxon>Actinomycetota</taxon>
        <taxon>Actinomycetes</taxon>
        <taxon>Bifidobacteriales</taxon>
        <taxon>Bifidobacteriaceae</taxon>
        <taxon>Bifidobacterium</taxon>
    </lineage>
</organism>
<dbReference type="Proteomes" id="UP000003773">
    <property type="component" value="Unassembled WGS sequence"/>
</dbReference>
<dbReference type="AlphaFoldDB" id="A7A6A7"/>
<protein>
    <submittedName>
        <fullName evidence="1">Uncharacterized protein</fullName>
    </submittedName>
</protein>
<proteinExistence type="predicted"/>
<sequence>MVMCELGEYQANKALLDGLYFFDGDTMPLA</sequence>
<comment type="caution">
    <text evidence="1">The sequence shown here is derived from an EMBL/GenBank/DDBJ whole genome shotgun (WGS) entry which is preliminary data.</text>
</comment>
<evidence type="ECO:0000313" key="1">
    <source>
        <dbReference type="EMBL" id="EDN83096.1"/>
    </source>
</evidence>
<reference evidence="1 2" key="1">
    <citation type="submission" date="2007-04" db="EMBL/GenBank/DDBJ databases">
        <authorList>
            <person name="Fulton L."/>
            <person name="Clifton S."/>
            <person name="Fulton B."/>
            <person name="Xu J."/>
            <person name="Minx P."/>
            <person name="Pepin K.H."/>
            <person name="Johnson M."/>
            <person name="Thiruvilangam P."/>
            <person name="Bhonagiri V."/>
            <person name="Nash W.E."/>
            <person name="Mardis E.R."/>
            <person name="Wilson R.K."/>
        </authorList>
    </citation>
    <scope>NUCLEOTIDE SEQUENCE [LARGE SCALE GENOMIC DNA]</scope>
    <source>
        <strain evidence="1 2">L2-32</strain>
    </source>
</reference>
<dbReference type="HOGENOM" id="CLU_3402295_0_0_11"/>
<evidence type="ECO:0000313" key="2">
    <source>
        <dbReference type="Proteomes" id="UP000003773"/>
    </source>
</evidence>